<evidence type="ECO:0000313" key="8">
    <source>
        <dbReference type="Proteomes" id="UP000292447"/>
    </source>
</evidence>
<comment type="subcellular location">
    <subcellularLocation>
        <location evidence="1">Membrane</location>
        <topology evidence="1">Single-pass type II membrane protein</topology>
    </subcellularLocation>
</comment>
<dbReference type="AlphaFoldDB" id="A0A4P6XQJ0"/>
<dbReference type="Proteomes" id="UP000292447">
    <property type="component" value="Chromosome II"/>
</dbReference>
<dbReference type="GO" id="GO:0006487">
    <property type="term" value="P:protein N-linked glycosylation"/>
    <property type="evidence" value="ECO:0007669"/>
    <property type="project" value="TreeGrafter"/>
</dbReference>
<keyword evidence="6" id="KW-0812">Transmembrane</keyword>
<keyword evidence="6" id="KW-1133">Transmembrane helix</keyword>
<organism evidence="7 8">
    <name type="scientific">Metschnikowia aff. pulcherrima</name>
    <dbReference type="NCBI Taxonomy" id="2163413"/>
    <lineage>
        <taxon>Eukaryota</taxon>
        <taxon>Fungi</taxon>
        <taxon>Dikarya</taxon>
        <taxon>Ascomycota</taxon>
        <taxon>Saccharomycotina</taxon>
        <taxon>Pichiomycetes</taxon>
        <taxon>Metschnikowiaceae</taxon>
        <taxon>Metschnikowia</taxon>
    </lineage>
</organism>
<keyword evidence="4 7" id="KW-0808">Transferase</keyword>
<reference evidence="8" key="1">
    <citation type="submission" date="2019-03" db="EMBL/GenBank/DDBJ databases">
        <title>Snf2 controls pulcherriminic acid biosynthesis and connects pigmentation and antifungal activity of the yeast Metschnikowia pulcherrima.</title>
        <authorList>
            <person name="Gore-Lloyd D."/>
            <person name="Sumann I."/>
            <person name="Brachmann A.O."/>
            <person name="Schneeberger K."/>
            <person name="Ortiz-Merino R.A."/>
            <person name="Moreno-Beltran M."/>
            <person name="Schlaefli M."/>
            <person name="Kirner P."/>
            <person name="Santos Kron A."/>
            <person name="Wolfe K.H."/>
            <person name="Piel J."/>
            <person name="Ahrens C.H."/>
            <person name="Henk D."/>
            <person name="Freimoser F.M."/>
        </authorList>
    </citation>
    <scope>NUCLEOTIDE SEQUENCE [LARGE SCALE GENOMIC DNA]</scope>
    <source>
        <strain evidence="8">APC 1.2</strain>
    </source>
</reference>
<dbReference type="InterPro" id="IPR002685">
    <property type="entry name" value="Glyco_trans_15"/>
</dbReference>
<proteinExistence type="inferred from homology"/>
<comment type="similarity">
    <text evidence="2">Belongs to the glycosyltransferase 15 family.</text>
</comment>
<dbReference type="Gene3D" id="3.90.550.10">
    <property type="entry name" value="Spore Coat Polysaccharide Biosynthesis Protein SpsA, Chain A"/>
    <property type="match status" value="1"/>
</dbReference>
<dbReference type="InterPro" id="IPR029044">
    <property type="entry name" value="Nucleotide-diphossugar_trans"/>
</dbReference>
<dbReference type="PANTHER" id="PTHR31121:SF7">
    <property type="entry name" value="MANNOSYLTRANSFERASE KTR4-RELATED"/>
    <property type="match status" value="1"/>
</dbReference>
<keyword evidence="6" id="KW-0472">Membrane</keyword>
<dbReference type="PANTHER" id="PTHR31121">
    <property type="entry name" value="ALPHA-1,2 MANNOSYLTRANSFERASE KTR1"/>
    <property type="match status" value="1"/>
</dbReference>
<gene>
    <name evidence="7" type="primary">MPUL0B12190</name>
    <name evidence="7" type="ORF">METSCH_B12190</name>
</gene>
<dbReference type="GO" id="GO:0006493">
    <property type="term" value="P:protein O-linked glycosylation"/>
    <property type="evidence" value="ECO:0007669"/>
    <property type="project" value="TreeGrafter"/>
</dbReference>
<dbReference type="STRING" id="2163413.A0A4P6XQJ0"/>
<evidence type="ECO:0000256" key="5">
    <source>
        <dbReference type="ARBA" id="ARBA00022968"/>
    </source>
</evidence>
<evidence type="ECO:0000313" key="7">
    <source>
        <dbReference type="EMBL" id="QBM88004.1"/>
    </source>
</evidence>
<dbReference type="EMBL" id="CP034457">
    <property type="protein sequence ID" value="QBM88004.1"/>
    <property type="molecule type" value="Genomic_DNA"/>
</dbReference>
<evidence type="ECO:0000256" key="4">
    <source>
        <dbReference type="ARBA" id="ARBA00022679"/>
    </source>
</evidence>
<dbReference type="Pfam" id="PF01793">
    <property type="entry name" value="Glyco_transf_15"/>
    <property type="match status" value="1"/>
</dbReference>
<dbReference type="GO" id="GO:0005794">
    <property type="term" value="C:Golgi apparatus"/>
    <property type="evidence" value="ECO:0007669"/>
    <property type="project" value="TreeGrafter"/>
</dbReference>
<keyword evidence="8" id="KW-1185">Reference proteome</keyword>
<evidence type="ECO:0000256" key="1">
    <source>
        <dbReference type="ARBA" id="ARBA00004606"/>
    </source>
</evidence>
<dbReference type="FunFam" id="3.90.550.10:FF:000051">
    <property type="entry name" value="Alpha-1,2-mannosyltransferase (Ktr4)"/>
    <property type="match status" value="1"/>
</dbReference>
<keyword evidence="3 7" id="KW-0328">Glycosyltransferase</keyword>
<dbReference type="GO" id="GO:0000032">
    <property type="term" value="P:cell wall mannoprotein biosynthetic process"/>
    <property type="evidence" value="ECO:0007669"/>
    <property type="project" value="TreeGrafter"/>
</dbReference>
<accession>A0A4P6XQJ0</accession>
<dbReference type="GO" id="GO:0000026">
    <property type="term" value="F:alpha-1,2-mannosyltransferase activity"/>
    <property type="evidence" value="ECO:0007669"/>
    <property type="project" value="TreeGrafter"/>
</dbReference>
<sequence>MTHLCPGNNNALSTPVFDASAHSAPHTRWCLSLGACCTHTFSTMKQIYSHSPNHFPSSLYKRFSAMILLRSFRLPKLVVKLILPFVLALLLVVTVFYTTDVDTLIIDTKYMSIVSLLDSTKATLRPSKSGAIIAPQNVQLTFNPMKKGSPKEILAQNQKVYDAVLAQKIHEPKDFDIESIRPPKDPLDYVRENATIIALVRNNEIAGIKRTLRQFEQSFNAKFQYPYTFLNDEPFTDTFKEKIRSFTQAEVEFVHIPAEIWNKPASIDRQREREAMEQLAKEDVAYAQKESYHNMCRFYSGNFQDLPALQKYKYYWRIEPNVRFYTNLNYDVFKYLAGTKKLYGFTINLYDIRQSVRTLLPETLLFLNKGENYKYVNKNGAFQWITENQQNPKIAEETGGYSTCHFWLNFEIADMDFYRGEAYSNWFKHLESTGKFYYERWGDAPVHSLGLALFADKLKLHWFRDIGYYHMPYTNCPNNDNTKGCNKGKFDDSGHNLDQNCMATWIDYEMENLGAIY</sequence>
<evidence type="ECO:0000256" key="3">
    <source>
        <dbReference type="ARBA" id="ARBA00022676"/>
    </source>
</evidence>
<evidence type="ECO:0000256" key="6">
    <source>
        <dbReference type="SAM" id="Phobius"/>
    </source>
</evidence>
<protein>
    <submittedName>
        <fullName evidence="7">Mannosyltransferase</fullName>
    </submittedName>
</protein>
<dbReference type="SUPFAM" id="SSF53448">
    <property type="entry name" value="Nucleotide-diphospho-sugar transferases"/>
    <property type="match status" value="1"/>
</dbReference>
<evidence type="ECO:0000256" key="2">
    <source>
        <dbReference type="ARBA" id="ARBA00007677"/>
    </source>
</evidence>
<name>A0A4P6XQJ0_9ASCO</name>
<feature type="transmembrane region" description="Helical" evidence="6">
    <location>
        <begin position="77"/>
        <end position="97"/>
    </location>
</feature>
<keyword evidence="5" id="KW-0735">Signal-anchor</keyword>
<dbReference type="GO" id="GO:0016020">
    <property type="term" value="C:membrane"/>
    <property type="evidence" value="ECO:0007669"/>
    <property type="project" value="UniProtKB-SubCell"/>
</dbReference>